<evidence type="ECO:0000256" key="3">
    <source>
        <dbReference type="RuleBase" id="RU000682"/>
    </source>
</evidence>
<dbReference type="CDD" id="cd00086">
    <property type="entry name" value="homeodomain"/>
    <property type="match status" value="1"/>
</dbReference>
<dbReference type="SMART" id="SM00389">
    <property type="entry name" value="HOX"/>
    <property type="match status" value="1"/>
</dbReference>
<keyword evidence="2 3" id="KW-0371">Homeobox</keyword>
<feature type="compositionally biased region" description="Basic and acidic residues" evidence="4">
    <location>
        <begin position="153"/>
        <end position="162"/>
    </location>
</feature>
<keyword evidence="2 3" id="KW-0238">DNA-binding</keyword>
<dbReference type="Pfam" id="PF00046">
    <property type="entry name" value="Homeodomain"/>
    <property type="match status" value="1"/>
</dbReference>
<comment type="subcellular location">
    <subcellularLocation>
        <location evidence="1 2 3">Nucleus</location>
    </subcellularLocation>
</comment>
<proteinExistence type="evidence at transcript level"/>
<dbReference type="InterPro" id="IPR001356">
    <property type="entry name" value="HD"/>
</dbReference>
<evidence type="ECO:0000259" key="5">
    <source>
        <dbReference type="PROSITE" id="PS50071"/>
    </source>
</evidence>
<evidence type="ECO:0000256" key="4">
    <source>
        <dbReference type="SAM" id="MobiDB-lite"/>
    </source>
</evidence>
<evidence type="ECO:0000313" key="6">
    <source>
        <dbReference type="EMBL" id="QEU57415.1"/>
    </source>
</evidence>
<dbReference type="GO" id="GO:0005634">
    <property type="term" value="C:nucleus"/>
    <property type="evidence" value="ECO:0007669"/>
    <property type="project" value="UniProtKB-SubCell"/>
</dbReference>
<feature type="region of interest" description="Disordered" evidence="4">
    <location>
        <begin position="143"/>
        <end position="180"/>
    </location>
</feature>
<dbReference type="PANTHER" id="PTHR46777">
    <property type="entry name" value="WUSCHEL-RELATED HOMEOBOX 13"/>
    <property type="match status" value="1"/>
</dbReference>
<accession>A0A5J6EFX0</accession>
<sequence>MEVNRQDHQLTHQNGGGLMTDEQMELLRKQISVYATICEQLVEMHKAITAQQDIVGGNFYCDPLMTYPGNKITSRHRWIPTAVQLQILERFFDEGSGTHSKQKIKDITTELSQHGQISETNVYNWFQNRRARSKRKQLVVAPNNAAAESEDMECSKEKKMKPAESANIQENTRPKDNDDVYFHNPELHCLEKPPFPLDRSLRSYGISFGHLGVRERVPRSNQLMSKMGEQ</sequence>
<dbReference type="GO" id="GO:0003677">
    <property type="term" value="F:DNA binding"/>
    <property type="evidence" value="ECO:0007669"/>
    <property type="project" value="UniProtKB-UniRule"/>
</dbReference>
<reference evidence="6" key="1">
    <citation type="journal article" date="2019" name="Plant Physiol. Biochem.">
        <title>Identification and 3D gene expression patterns of WUSCEHEL-related homeobox (WOX) genes from Panax ginseng.</title>
        <authorList>
            <person name="Liu J."/>
            <person name="Jiang C."/>
            <person name="Chen T."/>
            <person name="Zha L."/>
            <person name="Zhang J."/>
            <person name="Huang L."/>
        </authorList>
    </citation>
    <scope>NUCLEOTIDE SEQUENCE</scope>
    <source>
        <tissue evidence="6">Root</tissue>
    </source>
</reference>
<dbReference type="PROSITE" id="PS50071">
    <property type="entry name" value="HOMEOBOX_2"/>
    <property type="match status" value="1"/>
</dbReference>
<protein>
    <submittedName>
        <fullName evidence="6">WUSCHEL-related homeobox 13a</fullName>
    </submittedName>
</protein>
<name>A0A5J6EFX0_PANGI</name>
<evidence type="ECO:0000256" key="2">
    <source>
        <dbReference type="PROSITE-ProRule" id="PRU00108"/>
    </source>
</evidence>
<evidence type="ECO:0000256" key="1">
    <source>
        <dbReference type="ARBA" id="ARBA00004123"/>
    </source>
</evidence>
<feature type="DNA-binding region" description="Homeobox" evidence="2">
    <location>
        <begin position="73"/>
        <end position="137"/>
    </location>
</feature>
<dbReference type="AlphaFoldDB" id="A0A5J6EFX0"/>
<dbReference type="PANTHER" id="PTHR46777:SF5">
    <property type="entry name" value="WUSCHEL-RELATED HOMEOBOX 13"/>
    <property type="match status" value="1"/>
</dbReference>
<dbReference type="InterPro" id="IPR044559">
    <property type="entry name" value="WOX13-like"/>
</dbReference>
<keyword evidence="2 3" id="KW-0539">Nucleus</keyword>
<dbReference type="Gene3D" id="1.10.10.60">
    <property type="entry name" value="Homeodomain-like"/>
    <property type="match status" value="1"/>
</dbReference>
<dbReference type="InterPro" id="IPR009057">
    <property type="entry name" value="Homeodomain-like_sf"/>
</dbReference>
<dbReference type="EMBL" id="MK644623">
    <property type="protein sequence ID" value="QEU57415.1"/>
    <property type="molecule type" value="mRNA"/>
</dbReference>
<organism evidence="6">
    <name type="scientific">Panax ginseng</name>
    <name type="common">Korean ginseng</name>
    <dbReference type="NCBI Taxonomy" id="4054"/>
    <lineage>
        <taxon>Eukaryota</taxon>
        <taxon>Viridiplantae</taxon>
        <taxon>Streptophyta</taxon>
        <taxon>Embryophyta</taxon>
        <taxon>Tracheophyta</taxon>
        <taxon>Spermatophyta</taxon>
        <taxon>Magnoliopsida</taxon>
        <taxon>eudicotyledons</taxon>
        <taxon>Gunneridae</taxon>
        <taxon>Pentapetalae</taxon>
        <taxon>asterids</taxon>
        <taxon>campanulids</taxon>
        <taxon>Apiales</taxon>
        <taxon>Araliaceae</taxon>
        <taxon>Panax</taxon>
    </lineage>
</organism>
<dbReference type="GO" id="GO:0003700">
    <property type="term" value="F:DNA-binding transcription factor activity"/>
    <property type="evidence" value="ECO:0007669"/>
    <property type="project" value="InterPro"/>
</dbReference>
<dbReference type="SUPFAM" id="SSF46689">
    <property type="entry name" value="Homeodomain-like"/>
    <property type="match status" value="1"/>
</dbReference>
<feature type="domain" description="Homeobox" evidence="5">
    <location>
        <begin position="71"/>
        <end position="136"/>
    </location>
</feature>